<proteinExistence type="predicted"/>
<feature type="compositionally biased region" description="Low complexity" evidence="1">
    <location>
        <begin position="175"/>
        <end position="185"/>
    </location>
</feature>
<sequence>MSSSGALTRSRSTRQARAEAGRGDDEQRTVSPSRLPLKGVPASAGTATSSRAPSAASGPKSTRPLSAVLTSSTAVSRPTTSSGLPAASSASGQRATPGHARTKSSVTTLTGATTLRPPSQGSTATAPQPAPTDRSRPPITRAAAPSHHRRQLSGPTPSTTTSLTARRPTRDRDAPPQLQPQQQQQQPPPDRHRPAFTTLQQHYSPAKSLAPKPLTATFLAPPSPSKLPANVALSAETARLQTELLQLHLMHRSAATVTAQWRASARAKLGSQLAVLLAQDQAVAAAEREIQEERNVKALLEWGGADGRGLEEKVQVLDAVLSSLWAMGESGGRYARVVRGFEKWIVRVERVVQARNRVGGLDGLVESGEEVLVGEMDSVWKEEVRVLGRRLEEVRRGLKGLLDGGGEESGGSLERIVRGCEVLVEGMVEELEVMLGIEREVVREEMAWVRGVNRGVGEEIGGKRAGAIWRVF</sequence>
<feature type="compositionally biased region" description="Low complexity" evidence="1">
    <location>
        <begin position="42"/>
        <end position="61"/>
    </location>
</feature>
<evidence type="ECO:0000313" key="3">
    <source>
        <dbReference type="Proteomes" id="UP001174936"/>
    </source>
</evidence>
<name>A0AA40CR88_9PEZI</name>
<reference evidence="2" key="1">
    <citation type="submission" date="2023-06" db="EMBL/GenBank/DDBJ databases">
        <title>Genome-scale phylogeny and comparative genomics of the fungal order Sordariales.</title>
        <authorList>
            <consortium name="Lawrence Berkeley National Laboratory"/>
            <person name="Hensen N."/>
            <person name="Bonometti L."/>
            <person name="Westerberg I."/>
            <person name="Brannstrom I.O."/>
            <person name="Guillou S."/>
            <person name="Cros-Aarteil S."/>
            <person name="Calhoun S."/>
            <person name="Haridas S."/>
            <person name="Kuo A."/>
            <person name="Mondo S."/>
            <person name="Pangilinan J."/>
            <person name="Riley R."/>
            <person name="Labutti K."/>
            <person name="Andreopoulos B."/>
            <person name="Lipzen A."/>
            <person name="Chen C."/>
            <person name="Yanf M."/>
            <person name="Daum C."/>
            <person name="Ng V."/>
            <person name="Clum A."/>
            <person name="Steindorff A."/>
            <person name="Ohm R."/>
            <person name="Martin F."/>
            <person name="Silar P."/>
            <person name="Natvig D."/>
            <person name="Lalanne C."/>
            <person name="Gautier V."/>
            <person name="Ament-Velasquez S.L."/>
            <person name="Kruys A."/>
            <person name="Hutchinson M.I."/>
            <person name="Powell A.J."/>
            <person name="Barry K."/>
            <person name="Miller A.N."/>
            <person name="Grigoriev I.V."/>
            <person name="Debuchy R."/>
            <person name="Gladieux P."/>
            <person name="Thoren M.H."/>
            <person name="Johannesson H."/>
        </authorList>
    </citation>
    <scope>NUCLEOTIDE SEQUENCE</scope>
    <source>
        <strain evidence="2">SMH2532-1</strain>
    </source>
</reference>
<evidence type="ECO:0000256" key="1">
    <source>
        <dbReference type="SAM" id="MobiDB-lite"/>
    </source>
</evidence>
<accession>A0AA40CR88</accession>
<keyword evidence="3" id="KW-1185">Reference proteome</keyword>
<dbReference type="Proteomes" id="UP001174936">
    <property type="component" value="Unassembled WGS sequence"/>
</dbReference>
<comment type="caution">
    <text evidence="2">The sequence shown here is derived from an EMBL/GenBank/DDBJ whole genome shotgun (WGS) entry which is preliminary data.</text>
</comment>
<gene>
    <name evidence="2" type="ORF">B0T16DRAFT_429392</name>
</gene>
<feature type="compositionally biased region" description="Low complexity" evidence="1">
    <location>
        <begin position="153"/>
        <end position="166"/>
    </location>
</feature>
<feature type="compositionally biased region" description="Low complexity" evidence="1">
    <location>
        <begin position="78"/>
        <end position="92"/>
    </location>
</feature>
<feature type="compositionally biased region" description="Polar residues" evidence="1">
    <location>
        <begin position="103"/>
        <end position="126"/>
    </location>
</feature>
<feature type="region of interest" description="Disordered" evidence="1">
    <location>
        <begin position="1"/>
        <end position="195"/>
    </location>
</feature>
<feature type="compositionally biased region" description="Polar residues" evidence="1">
    <location>
        <begin position="1"/>
        <end position="15"/>
    </location>
</feature>
<organism evidence="2 3">
    <name type="scientific">Cercophora newfieldiana</name>
    <dbReference type="NCBI Taxonomy" id="92897"/>
    <lineage>
        <taxon>Eukaryota</taxon>
        <taxon>Fungi</taxon>
        <taxon>Dikarya</taxon>
        <taxon>Ascomycota</taxon>
        <taxon>Pezizomycotina</taxon>
        <taxon>Sordariomycetes</taxon>
        <taxon>Sordariomycetidae</taxon>
        <taxon>Sordariales</taxon>
        <taxon>Lasiosphaeriaceae</taxon>
        <taxon>Cercophora</taxon>
    </lineage>
</organism>
<dbReference type="EMBL" id="JAULSV010000004">
    <property type="protein sequence ID" value="KAK0646583.1"/>
    <property type="molecule type" value="Genomic_DNA"/>
</dbReference>
<dbReference type="AlphaFoldDB" id="A0AA40CR88"/>
<feature type="compositionally biased region" description="Basic and acidic residues" evidence="1">
    <location>
        <begin position="16"/>
        <end position="28"/>
    </location>
</feature>
<evidence type="ECO:0000313" key="2">
    <source>
        <dbReference type="EMBL" id="KAK0646583.1"/>
    </source>
</evidence>
<feature type="compositionally biased region" description="Polar residues" evidence="1">
    <location>
        <begin position="68"/>
        <end position="77"/>
    </location>
</feature>
<protein>
    <submittedName>
        <fullName evidence="2">Uncharacterized protein</fullName>
    </submittedName>
</protein>